<name>T0IZJ5_9SPHN</name>
<gene>
    <name evidence="2" type="ORF">M529_00880</name>
</gene>
<feature type="region of interest" description="Disordered" evidence="1">
    <location>
        <begin position="165"/>
        <end position="208"/>
    </location>
</feature>
<organism evidence="2 3">
    <name type="scientific">Sphingobium ummariense RL-3</name>
    <dbReference type="NCBI Taxonomy" id="1346791"/>
    <lineage>
        <taxon>Bacteria</taxon>
        <taxon>Pseudomonadati</taxon>
        <taxon>Pseudomonadota</taxon>
        <taxon>Alphaproteobacteria</taxon>
        <taxon>Sphingomonadales</taxon>
        <taxon>Sphingomonadaceae</taxon>
        <taxon>Sphingobium</taxon>
    </lineage>
</organism>
<dbReference type="Proteomes" id="UP000015523">
    <property type="component" value="Unassembled WGS sequence"/>
</dbReference>
<comment type="caution">
    <text evidence="2">The sequence shown here is derived from an EMBL/GenBank/DDBJ whole genome shotgun (WGS) entry which is preliminary data.</text>
</comment>
<proteinExistence type="predicted"/>
<evidence type="ECO:0000313" key="2">
    <source>
        <dbReference type="EMBL" id="EQB34200.1"/>
    </source>
</evidence>
<feature type="compositionally biased region" description="Pro residues" evidence="1">
    <location>
        <begin position="175"/>
        <end position="187"/>
    </location>
</feature>
<accession>T0IZJ5</accession>
<dbReference type="eggNOG" id="ENOG503460K">
    <property type="taxonomic scope" value="Bacteria"/>
</dbReference>
<evidence type="ECO:0000313" key="3">
    <source>
        <dbReference type="Proteomes" id="UP000015523"/>
    </source>
</evidence>
<dbReference type="EMBL" id="AUWY01000019">
    <property type="protein sequence ID" value="EQB34200.1"/>
    <property type="molecule type" value="Genomic_DNA"/>
</dbReference>
<dbReference type="PATRIC" id="fig|1346791.3.peg.164"/>
<protein>
    <submittedName>
        <fullName evidence="2">Uncharacterized protein</fullName>
    </submittedName>
</protein>
<keyword evidence="3" id="KW-1185">Reference proteome</keyword>
<evidence type="ECO:0000256" key="1">
    <source>
        <dbReference type="SAM" id="MobiDB-lite"/>
    </source>
</evidence>
<dbReference type="AlphaFoldDB" id="T0IZJ5"/>
<reference evidence="2 3" key="1">
    <citation type="journal article" date="2013" name="Genome Announc.">
        <title>Draft Genome Sequence of Sphingobium ummariense Strain RL-3, a Hexachlorocyclohexane-Degrading Bacterium.</title>
        <authorList>
            <person name="Kohli P."/>
            <person name="Dua A."/>
            <person name="Sangwan N."/>
            <person name="Oldach P."/>
            <person name="Khurana J.P."/>
            <person name="Lal R."/>
        </authorList>
    </citation>
    <scope>NUCLEOTIDE SEQUENCE [LARGE SCALE GENOMIC DNA]</scope>
    <source>
        <strain evidence="2 3">RL-3</strain>
    </source>
</reference>
<sequence length="208" mass="23144">MDLPDKAADGTYLTPNRGMQGQQALWHVRMALNVAALSCHGQGEQALIQYNRMLKIHVIPLKQANDAIEALYQGRYTSNFLEARERLNTTVYNFFALPPVQPAFCAQSVAVLTIINGMTAQQLLAYAPQALHDLEKPFQDFYEAYADYLRRLEEWRRRFGATVTLLGPDPNQSEPAPPPPPEAPLPDLPLNIPSTPPVAPSQTITPPQ</sequence>